<proteinExistence type="predicted"/>
<reference evidence="1" key="1">
    <citation type="submission" date="2021-02" db="EMBL/GenBank/DDBJ databases">
        <authorList>
            <person name="Nowell W R."/>
        </authorList>
    </citation>
    <scope>NUCLEOTIDE SEQUENCE</scope>
</reference>
<dbReference type="EMBL" id="CAJOBI010015175">
    <property type="protein sequence ID" value="CAF4181247.1"/>
    <property type="molecule type" value="Genomic_DNA"/>
</dbReference>
<feature type="non-terminal residue" evidence="1">
    <location>
        <position position="1"/>
    </location>
</feature>
<gene>
    <name evidence="1" type="ORF">SMN809_LOCUS21029</name>
</gene>
<evidence type="ECO:0000313" key="1">
    <source>
        <dbReference type="EMBL" id="CAF4181247.1"/>
    </source>
</evidence>
<feature type="non-terminal residue" evidence="1">
    <location>
        <position position="106"/>
    </location>
</feature>
<dbReference type="Proteomes" id="UP000676336">
    <property type="component" value="Unassembled WGS sequence"/>
</dbReference>
<comment type="caution">
    <text evidence="1">The sequence shown here is derived from an EMBL/GenBank/DDBJ whole genome shotgun (WGS) entry which is preliminary data.</text>
</comment>
<sequence>AYMNDTNSEILYPIGRRSGTYSETSKHYSKAVRTFAKRLCKRNPALTPEFSAVIANTGDTIDLHDDYVYLNPSCDYVLAHDFGGLQFSFRFIYGKVYSVLPNLVEI</sequence>
<dbReference type="AlphaFoldDB" id="A0A8S2RUS9"/>
<protein>
    <submittedName>
        <fullName evidence="1">Uncharacterized protein</fullName>
    </submittedName>
</protein>
<accession>A0A8S2RUS9</accession>
<name>A0A8S2RUS9_9BILA</name>
<evidence type="ECO:0000313" key="2">
    <source>
        <dbReference type="Proteomes" id="UP000676336"/>
    </source>
</evidence>
<organism evidence="1 2">
    <name type="scientific">Rotaria magnacalcarata</name>
    <dbReference type="NCBI Taxonomy" id="392030"/>
    <lineage>
        <taxon>Eukaryota</taxon>
        <taxon>Metazoa</taxon>
        <taxon>Spiralia</taxon>
        <taxon>Gnathifera</taxon>
        <taxon>Rotifera</taxon>
        <taxon>Eurotatoria</taxon>
        <taxon>Bdelloidea</taxon>
        <taxon>Philodinida</taxon>
        <taxon>Philodinidae</taxon>
        <taxon>Rotaria</taxon>
    </lineage>
</organism>